<evidence type="ECO:0000259" key="1">
    <source>
        <dbReference type="PROSITE" id="PS50181"/>
    </source>
</evidence>
<dbReference type="InterPro" id="IPR036047">
    <property type="entry name" value="F-box-like_dom_sf"/>
</dbReference>
<protein>
    <recommendedName>
        <fullName evidence="1">F-box domain-containing protein</fullName>
    </recommendedName>
</protein>
<dbReference type="Proteomes" id="UP000076842">
    <property type="component" value="Unassembled WGS sequence"/>
</dbReference>
<feature type="domain" description="F-box" evidence="1">
    <location>
        <begin position="94"/>
        <end position="142"/>
    </location>
</feature>
<sequence>MFTRISLRKRGELDWCGTLCWSPVPAYIDVLRCCVLTVRRSLQIAQLCTMSGHSHSEKGSFFGLSVGKVSYLMHASRLASYFLFQPRPFPTSARRTQVILPFELIQGILWEMTSHDVWALRRVCKAWQQYIETVISRDWLMNTWVIFEDGRYESTNAKPIFRICDPRTCTRPPSAWPLVRKDGHWLVYALPLKPRLPEHVPRPRHPNGRFMYAARIEEAEKTARSQNPEWANIVLDGKIHVVPPRCAVPRTGDFKLYASRSKKVRDGRIVGYDVGITDTSAFLKIDWRVLLSVMFTPTHARGADNRVWRSHRQHSH</sequence>
<organism evidence="2 3">
    <name type="scientific">Calocera cornea HHB12733</name>
    <dbReference type="NCBI Taxonomy" id="1353952"/>
    <lineage>
        <taxon>Eukaryota</taxon>
        <taxon>Fungi</taxon>
        <taxon>Dikarya</taxon>
        <taxon>Basidiomycota</taxon>
        <taxon>Agaricomycotina</taxon>
        <taxon>Dacrymycetes</taxon>
        <taxon>Dacrymycetales</taxon>
        <taxon>Dacrymycetaceae</taxon>
        <taxon>Calocera</taxon>
    </lineage>
</organism>
<evidence type="ECO:0000313" key="3">
    <source>
        <dbReference type="Proteomes" id="UP000076842"/>
    </source>
</evidence>
<name>A0A165FSR7_9BASI</name>
<dbReference type="PROSITE" id="PS50181">
    <property type="entry name" value="FBOX"/>
    <property type="match status" value="1"/>
</dbReference>
<dbReference type="AlphaFoldDB" id="A0A165FSR7"/>
<evidence type="ECO:0000313" key="2">
    <source>
        <dbReference type="EMBL" id="KZT57156.1"/>
    </source>
</evidence>
<dbReference type="InterPro" id="IPR001810">
    <property type="entry name" value="F-box_dom"/>
</dbReference>
<dbReference type="OrthoDB" id="10406409at2759"/>
<proteinExistence type="predicted"/>
<dbReference type="SUPFAM" id="SSF81383">
    <property type="entry name" value="F-box domain"/>
    <property type="match status" value="1"/>
</dbReference>
<keyword evidence="3" id="KW-1185">Reference proteome</keyword>
<dbReference type="CDD" id="cd09917">
    <property type="entry name" value="F-box_SF"/>
    <property type="match status" value="1"/>
</dbReference>
<gene>
    <name evidence="2" type="ORF">CALCODRAFT_290488</name>
</gene>
<dbReference type="EMBL" id="KV423967">
    <property type="protein sequence ID" value="KZT57156.1"/>
    <property type="molecule type" value="Genomic_DNA"/>
</dbReference>
<reference evidence="2 3" key="1">
    <citation type="journal article" date="2016" name="Mol. Biol. Evol.">
        <title>Comparative Genomics of Early-Diverging Mushroom-Forming Fungi Provides Insights into the Origins of Lignocellulose Decay Capabilities.</title>
        <authorList>
            <person name="Nagy L.G."/>
            <person name="Riley R."/>
            <person name="Tritt A."/>
            <person name="Adam C."/>
            <person name="Daum C."/>
            <person name="Floudas D."/>
            <person name="Sun H."/>
            <person name="Yadav J.S."/>
            <person name="Pangilinan J."/>
            <person name="Larsson K.H."/>
            <person name="Matsuura K."/>
            <person name="Barry K."/>
            <person name="Labutti K."/>
            <person name="Kuo R."/>
            <person name="Ohm R.A."/>
            <person name="Bhattacharya S.S."/>
            <person name="Shirouzu T."/>
            <person name="Yoshinaga Y."/>
            <person name="Martin F.M."/>
            <person name="Grigoriev I.V."/>
            <person name="Hibbett D.S."/>
        </authorList>
    </citation>
    <scope>NUCLEOTIDE SEQUENCE [LARGE SCALE GENOMIC DNA]</scope>
    <source>
        <strain evidence="2 3">HHB12733</strain>
    </source>
</reference>
<accession>A0A165FSR7</accession>
<dbReference type="InParanoid" id="A0A165FSR7"/>